<evidence type="ECO:0000313" key="11">
    <source>
        <dbReference type="EMBL" id="MCZ2721602.1"/>
    </source>
</evidence>
<evidence type="ECO:0000259" key="10">
    <source>
        <dbReference type="Pfam" id="PF04290"/>
    </source>
</evidence>
<evidence type="ECO:0000256" key="7">
    <source>
        <dbReference type="ARBA" id="ARBA00023136"/>
    </source>
</evidence>
<sequence length="187" mass="20907">MSNETKKEKDLSAWRAEHPSLWVRLNYRLIKGCGQLSAALFVLVAVIITYEVIARYVFTAPTIWSEDISLLCQIWATCLGASWVLQHKALIRIDFLTSMLGERVQKMSDFVALLSIIFFAGFVAYYGFELLAESIAMGSASASMLGLPLWTTKSAIPIGFGLLTLQAILEIFLLFASDYQEHEEVSL</sequence>
<evidence type="ECO:0000256" key="3">
    <source>
        <dbReference type="ARBA" id="ARBA00022475"/>
    </source>
</evidence>
<evidence type="ECO:0000256" key="1">
    <source>
        <dbReference type="ARBA" id="ARBA00004429"/>
    </source>
</evidence>
<keyword evidence="5 9" id="KW-0812">Transmembrane</keyword>
<keyword evidence="6 9" id="KW-1133">Transmembrane helix</keyword>
<keyword evidence="7 9" id="KW-0472">Membrane</keyword>
<feature type="transmembrane region" description="Helical" evidence="9">
    <location>
        <begin position="107"/>
        <end position="128"/>
    </location>
</feature>
<evidence type="ECO:0000256" key="5">
    <source>
        <dbReference type="ARBA" id="ARBA00022692"/>
    </source>
</evidence>
<feature type="transmembrane region" description="Helical" evidence="9">
    <location>
        <begin position="68"/>
        <end position="86"/>
    </location>
</feature>
<evidence type="ECO:0000256" key="4">
    <source>
        <dbReference type="ARBA" id="ARBA00022519"/>
    </source>
</evidence>
<comment type="subunit">
    <text evidence="9">The complex comprises the extracytoplasmic solute receptor protein and the two transmembrane proteins.</text>
</comment>
<dbReference type="Pfam" id="PF04290">
    <property type="entry name" value="DctQ"/>
    <property type="match status" value="1"/>
</dbReference>
<dbReference type="EMBL" id="JAPUBN010000013">
    <property type="protein sequence ID" value="MCZ2721602.1"/>
    <property type="molecule type" value="Genomic_DNA"/>
</dbReference>
<keyword evidence="12" id="KW-1185">Reference proteome</keyword>
<feature type="transmembrane region" description="Helical" evidence="9">
    <location>
        <begin position="36"/>
        <end position="56"/>
    </location>
</feature>
<protein>
    <recommendedName>
        <fullName evidence="9">TRAP transporter small permease protein</fullName>
    </recommendedName>
</protein>
<name>A0ABT4JT82_9GAMM</name>
<feature type="domain" description="Tripartite ATP-independent periplasmic transporters DctQ component" evidence="10">
    <location>
        <begin position="45"/>
        <end position="175"/>
    </location>
</feature>
<comment type="subcellular location">
    <subcellularLocation>
        <location evidence="1 9">Cell inner membrane</location>
        <topology evidence="1 9">Multi-pass membrane protein</topology>
    </subcellularLocation>
</comment>
<accession>A0ABT4JT82</accession>
<evidence type="ECO:0000313" key="12">
    <source>
        <dbReference type="Proteomes" id="UP001149719"/>
    </source>
</evidence>
<dbReference type="InterPro" id="IPR055348">
    <property type="entry name" value="DctQ"/>
</dbReference>
<gene>
    <name evidence="11" type="ORF">O1D97_08025</name>
</gene>
<comment type="similarity">
    <text evidence="8 9">Belongs to the TRAP transporter small permease family.</text>
</comment>
<reference evidence="11" key="1">
    <citation type="submission" date="2022-12" db="EMBL/GenBank/DDBJ databases">
        <title>Marinomonas 15G1-11 sp. nov, isolated from marine algae.</title>
        <authorList>
            <person name="Butt M."/>
            <person name="Choi D.G."/>
            <person name="Kim J.M."/>
            <person name="Lee J.K."/>
            <person name="Baek J.H."/>
            <person name="Jeon C.O."/>
        </authorList>
    </citation>
    <scope>NUCLEOTIDE SEQUENCE</scope>
    <source>
        <strain evidence="11">15G1-11</strain>
    </source>
</reference>
<dbReference type="InterPro" id="IPR007387">
    <property type="entry name" value="TRAP_DctQ"/>
</dbReference>
<feature type="transmembrane region" description="Helical" evidence="9">
    <location>
        <begin position="158"/>
        <end position="177"/>
    </location>
</feature>
<keyword evidence="4 9" id="KW-0997">Cell inner membrane</keyword>
<dbReference type="RefSeq" id="WP_269124506.1">
    <property type="nucleotide sequence ID" value="NZ_JAPUBN010000013.1"/>
</dbReference>
<comment type="function">
    <text evidence="9">Part of the tripartite ATP-independent periplasmic (TRAP) transport system.</text>
</comment>
<comment type="caution">
    <text evidence="11">The sequence shown here is derived from an EMBL/GenBank/DDBJ whole genome shotgun (WGS) entry which is preliminary data.</text>
</comment>
<proteinExistence type="inferred from homology"/>
<organism evidence="11 12">
    <name type="scientific">Marinomonas phaeophyticola</name>
    <dbReference type="NCBI Taxonomy" id="3004091"/>
    <lineage>
        <taxon>Bacteria</taxon>
        <taxon>Pseudomonadati</taxon>
        <taxon>Pseudomonadota</taxon>
        <taxon>Gammaproteobacteria</taxon>
        <taxon>Oceanospirillales</taxon>
        <taxon>Oceanospirillaceae</taxon>
        <taxon>Marinomonas</taxon>
    </lineage>
</organism>
<evidence type="ECO:0000256" key="8">
    <source>
        <dbReference type="ARBA" id="ARBA00038436"/>
    </source>
</evidence>
<evidence type="ECO:0000256" key="9">
    <source>
        <dbReference type="RuleBase" id="RU369079"/>
    </source>
</evidence>
<evidence type="ECO:0000256" key="2">
    <source>
        <dbReference type="ARBA" id="ARBA00022448"/>
    </source>
</evidence>
<keyword evidence="3" id="KW-1003">Cell membrane</keyword>
<evidence type="ECO:0000256" key="6">
    <source>
        <dbReference type="ARBA" id="ARBA00022989"/>
    </source>
</evidence>
<keyword evidence="2 9" id="KW-0813">Transport</keyword>
<dbReference type="Proteomes" id="UP001149719">
    <property type="component" value="Unassembled WGS sequence"/>
</dbReference>
<dbReference type="PANTHER" id="PTHR35011">
    <property type="entry name" value="2,3-DIKETO-L-GULONATE TRAP TRANSPORTER SMALL PERMEASE PROTEIN YIAM"/>
    <property type="match status" value="1"/>
</dbReference>